<keyword evidence="2" id="KW-0812">Transmembrane</keyword>
<feature type="region of interest" description="Disordered" evidence="1">
    <location>
        <begin position="84"/>
        <end position="119"/>
    </location>
</feature>
<feature type="transmembrane region" description="Helical" evidence="2">
    <location>
        <begin position="218"/>
        <end position="240"/>
    </location>
</feature>
<dbReference type="OrthoDB" id="79173at2759"/>
<feature type="region of interest" description="Disordered" evidence="1">
    <location>
        <begin position="134"/>
        <end position="216"/>
    </location>
</feature>
<feature type="compositionally biased region" description="Low complexity" evidence="1">
    <location>
        <begin position="188"/>
        <end position="201"/>
    </location>
</feature>
<protein>
    <recommendedName>
        <fullName evidence="6">Secreted protein</fullName>
    </recommendedName>
</protein>
<name>A0A1V9YLA0_ACHHY</name>
<reference evidence="4 5" key="1">
    <citation type="journal article" date="2014" name="Genome Biol. Evol.">
        <title>The secreted proteins of Achlya hypogyna and Thraustotheca clavata identify the ancestral oomycete secretome and reveal gene acquisitions by horizontal gene transfer.</title>
        <authorList>
            <person name="Misner I."/>
            <person name="Blouin N."/>
            <person name="Leonard G."/>
            <person name="Richards T.A."/>
            <person name="Lane C.E."/>
        </authorList>
    </citation>
    <scope>NUCLEOTIDE SEQUENCE [LARGE SCALE GENOMIC DNA]</scope>
    <source>
        <strain evidence="4 5">ATCC 48635</strain>
    </source>
</reference>
<evidence type="ECO:0008006" key="6">
    <source>
        <dbReference type="Google" id="ProtNLM"/>
    </source>
</evidence>
<evidence type="ECO:0000313" key="4">
    <source>
        <dbReference type="EMBL" id="OQR86502.1"/>
    </source>
</evidence>
<gene>
    <name evidence="4" type="ORF">ACHHYP_10495</name>
</gene>
<evidence type="ECO:0000256" key="2">
    <source>
        <dbReference type="SAM" id="Phobius"/>
    </source>
</evidence>
<feature type="chain" id="PRO_5012099512" description="Secreted protein" evidence="3">
    <location>
        <begin position="24"/>
        <end position="301"/>
    </location>
</feature>
<sequence>MRHQRRQALVGLGILALASSVDAGCFNAGRCYLLEAVPAGTQTCELSTGLCPTCVQMYSGNLWCSRVYFSFQCLPGFEHCPVAPPSTPKPSSPLPTTHFKHRYSDDSTESSTHDDFASSNASAHDLTATNYYTSDSRTDYNRTSGTRDHGSHACPADPPSEPSLDGNYVLASTAPSHLPAIMKDTTPSSSSSSGSRTESASLPDTAVHSTGGKSSSSFSITTIAAGVGACTVFIFVVIFVRFRRRQDWEASDGFTSSKLLASLRATVPGTFLRSQTPVEIRSSPYHSVTPVMESQREIPIM</sequence>
<feature type="signal peptide" evidence="3">
    <location>
        <begin position="1"/>
        <end position="23"/>
    </location>
</feature>
<feature type="compositionally biased region" description="Basic and acidic residues" evidence="1">
    <location>
        <begin position="136"/>
        <end position="151"/>
    </location>
</feature>
<keyword evidence="3" id="KW-0732">Signal</keyword>
<keyword evidence="5" id="KW-1185">Reference proteome</keyword>
<feature type="compositionally biased region" description="Pro residues" evidence="1">
    <location>
        <begin position="84"/>
        <end position="93"/>
    </location>
</feature>
<dbReference type="EMBL" id="JNBR01001503">
    <property type="protein sequence ID" value="OQR86502.1"/>
    <property type="molecule type" value="Genomic_DNA"/>
</dbReference>
<evidence type="ECO:0000313" key="5">
    <source>
        <dbReference type="Proteomes" id="UP000243579"/>
    </source>
</evidence>
<organism evidence="4 5">
    <name type="scientific">Achlya hypogyna</name>
    <name type="common">Oomycete</name>
    <name type="synonym">Protoachlya hypogyna</name>
    <dbReference type="NCBI Taxonomy" id="1202772"/>
    <lineage>
        <taxon>Eukaryota</taxon>
        <taxon>Sar</taxon>
        <taxon>Stramenopiles</taxon>
        <taxon>Oomycota</taxon>
        <taxon>Saprolegniomycetes</taxon>
        <taxon>Saprolegniales</taxon>
        <taxon>Achlyaceae</taxon>
        <taxon>Achlya</taxon>
    </lineage>
</organism>
<dbReference type="Proteomes" id="UP000243579">
    <property type="component" value="Unassembled WGS sequence"/>
</dbReference>
<keyword evidence="2" id="KW-1133">Transmembrane helix</keyword>
<dbReference type="AlphaFoldDB" id="A0A1V9YLA0"/>
<keyword evidence="2" id="KW-0472">Membrane</keyword>
<accession>A0A1V9YLA0</accession>
<evidence type="ECO:0000256" key="1">
    <source>
        <dbReference type="SAM" id="MobiDB-lite"/>
    </source>
</evidence>
<proteinExistence type="predicted"/>
<comment type="caution">
    <text evidence="4">The sequence shown here is derived from an EMBL/GenBank/DDBJ whole genome shotgun (WGS) entry which is preliminary data.</text>
</comment>
<evidence type="ECO:0000256" key="3">
    <source>
        <dbReference type="SAM" id="SignalP"/>
    </source>
</evidence>